<evidence type="ECO:0000313" key="3">
    <source>
        <dbReference type="Proteomes" id="UP000439903"/>
    </source>
</evidence>
<dbReference type="PRINTS" id="PR00109">
    <property type="entry name" value="TYRKINASE"/>
</dbReference>
<dbReference type="GO" id="GO:0005524">
    <property type="term" value="F:ATP binding"/>
    <property type="evidence" value="ECO:0007669"/>
    <property type="project" value="InterPro"/>
</dbReference>
<dbReference type="OrthoDB" id="6718656at2759"/>
<reference evidence="2 3" key="1">
    <citation type="journal article" date="2019" name="Environ. Microbiol.">
        <title>At the nexus of three kingdoms: the genome of the mycorrhizal fungus Gigaspora margarita provides insights into plant, endobacterial and fungal interactions.</title>
        <authorList>
            <person name="Venice F."/>
            <person name="Ghignone S."/>
            <person name="Salvioli di Fossalunga A."/>
            <person name="Amselem J."/>
            <person name="Novero M."/>
            <person name="Xianan X."/>
            <person name="Sedzielewska Toro K."/>
            <person name="Morin E."/>
            <person name="Lipzen A."/>
            <person name="Grigoriev I.V."/>
            <person name="Henrissat B."/>
            <person name="Martin F.M."/>
            <person name="Bonfante P."/>
        </authorList>
    </citation>
    <scope>NUCLEOTIDE SEQUENCE [LARGE SCALE GENOMIC DNA]</scope>
    <source>
        <strain evidence="2 3">BEG34</strain>
    </source>
</reference>
<gene>
    <name evidence="2" type="ORF">F8M41_026337</name>
</gene>
<dbReference type="GO" id="GO:0004714">
    <property type="term" value="F:transmembrane receptor protein tyrosine kinase activity"/>
    <property type="evidence" value="ECO:0007669"/>
    <property type="project" value="TreeGrafter"/>
</dbReference>
<dbReference type="Gene3D" id="1.10.510.10">
    <property type="entry name" value="Transferase(Phosphotransferase) domain 1"/>
    <property type="match status" value="1"/>
</dbReference>
<dbReference type="EMBL" id="WTPW01000980">
    <property type="protein sequence ID" value="KAF0465071.1"/>
    <property type="molecule type" value="Genomic_DNA"/>
</dbReference>
<name>A0A8H3XIY9_GIGMA</name>
<dbReference type="GO" id="GO:0007169">
    <property type="term" value="P:cell surface receptor protein tyrosine kinase signaling pathway"/>
    <property type="evidence" value="ECO:0007669"/>
    <property type="project" value="TreeGrafter"/>
</dbReference>
<sequence length="426" mass="48462">MKNSSYTVFIMSGTNEAKYLTTRRNYNETKEAYIKRISENKIIDFICWSKINEKTEFLETGGSGVITKAKWIEKNITVVLKTVVVSEETNSDNDEFIKEIKAFHNIGLVHSNITNEENKEKESLVGYENVIKFFGVSSDESELYLILEYADLGNLRYYLSKNTINWEQKVNIARQITCGLYFLHKNKILHRDLHTKNVVIQKDGNGVKAIITDFGLSKVLSRNSKSNQKITGCLPFVDPEILDHNAIPDYKSDIYGLGVILWEITSNGRPPFGKCNSVLAFSIEIIKGVRETPINGSTISYVKLYTDCWDGNPKLRPEIEQVYKLIQQEDIISGEIWKDSSQSCISDADTDQIILSEKNEKNEKKSIKTNNEQIYNKMLEMFGLLSAKDLEMFEQLSAKDPSEMVRLVQAAAAHQKNVASSEADEQ</sequence>
<keyword evidence="2" id="KW-0808">Transferase</keyword>
<evidence type="ECO:0000259" key="1">
    <source>
        <dbReference type="PROSITE" id="PS50011"/>
    </source>
</evidence>
<keyword evidence="2" id="KW-0418">Kinase</keyword>
<dbReference type="SUPFAM" id="SSF56112">
    <property type="entry name" value="Protein kinase-like (PK-like)"/>
    <property type="match status" value="1"/>
</dbReference>
<dbReference type="GO" id="GO:0043235">
    <property type="term" value="C:receptor complex"/>
    <property type="evidence" value="ECO:0007669"/>
    <property type="project" value="TreeGrafter"/>
</dbReference>
<keyword evidence="3" id="KW-1185">Reference proteome</keyword>
<feature type="domain" description="Protein kinase" evidence="1">
    <location>
        <begin position="52"/>
        <end position="332"/>
    </location>
</feature>
<dbReference type="InterPro" id="IPR050122">
    <property type="entry name" value="RTK"/>
</dbReference>
<dbReference type="InterPro" id="IPR000719">
    <property type="entry name" value="Prot_kinase_dom"/>
</dbReference>
<evidence type="ECO:0000313" key="2">
    <source>
        <dbReference type="EMBL" id="KAF0465071.1"/>
    </source>
</evidence>
<dbReference type="PANTHER" id="PTHR24416">
    <property type="entry name" value="TYROSINE-PROTEIN KINASE RECEPTOR"/>
    <property type="match status" value="1"/>
</dbReference>
<dbReference type="PANTHER" id="PTHR24416:SF611">
    <property type="entry name" value="TYROSINE-PROTEIN KINASE TRANSMEMBRANE RECEPTOR ROR"/>
    <property type="match status" value="1"/>
</dbReference>
<protein>
    <submittedName>
        <fullName evidence="2">Kinase-like protein</fullName>
    </submittedName>
</protein>
<proteinExistence type="predicted"/>
<dbReference type="GO" id="GO:0005886">
    <property type="term" value="C:plasma membrane"/>
    <property type="evidence" value="ECO:0007669"/>
    <property type="project" value="TreeGrafter"/>
</dbReference>
<comment type="caution">
    <text evidence="2">The sequence shown here is derived from an EMBL/GenBank/DDBJ whole genome shotgun (WGS) entry which is preliminary data.</text>
</comment>
<dbReference type="PROSITE" id="PS50011">
    <property type="entry name" value="PROTEIN_KINASE_DOM"/>
    <property type="match status" value="1"/>
</dbReference>
<dbReference type="InterPro" id="IPR001245">
    <property type="entry name" value="Ser-Thr/Tyr_kinase_cat_dom"/>
</dbReference>
<dbReference type="Proteomes" id="UP000439903">
    <property type="component" value="Unassembled WGS sequence"/>
</dbReference>
<dbReference type="Pfam" id="PF00069">
    <property type="entry name" value="Pkinase"/>
    <property type="match status" value="1"/>
</dbReference>
<dbReference type="AlphaFoldDB" id="A0A8H3XIY9"/>
<dbReference type="InterPro" id="IPR011009">
    <property type="entry name" value="Kinase-like_dom_sf"/>
</dbReference>
<organism evidence="2 3">
    <name type="scientific">Gigaspora margarita</name>
    <dbReference type="NCBI Taxonomy" id="4874"/>
    <lineage>
        <taxon>Eukaryota</taxon>
        <taxon>Fungi</taxon>
        <taxon>Fungi incertae sedis</taxon>
        <taxon>Mucoromycota</taxon>
        <taxon>Glomeromycotina</taxon>
        <taxon>Glomeromycetes</taxon>
        <taxon>Diversisporales</taxon>
        <taxon>Gigasporaceae</taxon>
        <taxon>Gigaspora</taxon>
    </lineage>
</organism>
<accession>A0A8H3XIY9</accession>